<dbReference type="Proteomes" id="UP000012589">
    <property type="component" value="Unassembled WGS sequence"/>
</dbReference>
<organism evidence="1 2">
    <name type="scientific">Eubacterium plexicaudatum ASF492</name>
    <dbReference type="NCBI Taxonomy" id="1235802"/>
    <lineage>
        <taxon>Bacteria</taxon>
        <taxon>Bacillati</taxon>
        <taxon>Bacillota</taxon>
        <taxon>Clostridia</taxon>
        <taxon>Eubacteriales</taxon>
        <taxon>Eubacteriaceae</taxon>
        <taxon>Eubacterium</taxon>
    </lineage>
</organism>
<keyword evidence="2" id="KW-1185">Reference proteome</keyword>
<dbReference type="eggNOG" id="ENOG502ZMUF">
    <property type="taxonomic scope" value="Bacteria"/>
</dbReference>
<proteinExistence type="predicted"/>
<reference evidence="1 2" key="1">
    <citation type="journal article" date="2014" name="Genome Announc.">
        <title>Draft genome sequences of the altered schaedler flora, a defined bacterial community from gnotobiotic mice.</title>
        <authorList>
            <person name="Wannemuehler M.J."/>
            <person name="Overstreet A.M."/>
            <person name="Ward D.V."/>
            <person name="Phillips G.J."/>
        </authorList>
    </citation>
    <scope>NUCLEOTIDE SEQUENCE [LARGE SCALE GENOMIC DNA]</scope>
    <source>
        <strain evidence="1 2">ASF492</strain>
    </source>
</reference>
<sequence length="59" mass="7060">MRDEYGRINNRAQIIRSLDKLRLAHFLTLIVENPEEYPKNTMEWLDWLNAESGDNIDKL</sequence>
<gene>
    <name evidence="1" type="ORF">C823_04783</name>
</gene>
<evidence type="ECO:0000313" key="2">
    <source>
        <dbReference type="Proteomes" id="UP000012589"/>
    </source>
</evidence>
<comment type="caution">
    <text evidence="1">The sequence shown here is derived from an EMBL/GenBank/DDBJ whole genome shotgun (WGS) entry which is preliminary data.</text>
</comment>
<dbReference type="PATRIC" id="fig|1235802.3.peg.5036"/>
<protein>
    <submittedName>
        <fullName evidence="1">Uncharacterized protein</fullName>
    </submittedName>
</protein>
<name>N2A535_9FIRM</name>
<dbReference type="OrthoDB" id="2087301at2"/>
<evidence type="ECO:0000313" key="1">
    <source>
        <dbReference type="EMBL" id="EMZ21210.1"/>
    </source>
</evidence>
<dbReference type="EMBL" id="AQFT01000136">
    <property type="protein sequence ID" value="EMZ21210.1"/>
    <property type="molecule type" value="Genomic_DNA"/>
</dbReference>
<dbReference type="HOGENOM" id="CLU_2953592_0_0_9"/>
<accession>N2A535</accession>
<dbReference type="AlphaFoldDB" id="N2A535"/>
<dbReference type="STRING" id="1235802.C823_04783"/>